<evidence type="ECO:0000313" key="3">
    <source>
        <dbReference type="Proteomes" id="UP000371275"/>
    </source>
</evidence>
<evidence type="ECO:0000256" key="1">
    <source>
        <dbReference type="SAM" id="MobiDB-lite"/>
    </source>
</evidence>
<dbReference type="EMBL" id="MN369755">
    <property type="protein sequence ID" value="QGH79671.1"/>
    <property type="molecule type" value="Genomic_DNA"/>
</dbReference>
<feature type="region of interest" description="Disordered" evidence="1">
    <location>
        <begin position="1"/>
        <end position="50"/>
    </location>
</feature>
<protein>
    <submittedName>
        <fullName evidence="2">Uncharacterized protein</fullName>
    </submittedName>
</protein>
<organism evidence="2 3">
    <name type="scientific">Mycobacterium phage Minnie</name>
    <dbReference type="NCBI Taxonomy" id="2653764"/>
    <lineage>
        <taxon>Viruses</taxon>
        <taxon>Duplodnaviria</taxon>
        <taxon>Heunggongvirae</taxon>
        <taxon>Uroviricota</taxon>
        <taxon>Caudoviricetes</taxon>
        <taxon>Gracegardnervirinae</taxon>
        <taxon>Cheoctovirus</taxon>
        <taxon>Cheoctovirus minnie</taxon>
    </lineage>
</organism>
<dbReference type="KEGG" id="vg:60331501"/>
<dbReference type="Proteomes" id="UP000371275">
    <property type="component" value="Segment"/>
</dbReference>
<feature type="compositionally biased region" description="Basic and acidic residues" evidence="1">
    <location>
        <begin position="8"/>
        <end position="20"/>
    </location>
</feature>
<dbReference type="RefSeq" id="YP_009959957.1">
    <property type="nucleotide sequence ID" value="NC_051685.1"/>
</dbReference>
<name>A0A5Q2WPU4_9CAUD</name>
<sequence>MCSLNPTRRPEKNDPADRHRYPCGNTHKTQTHEPQQTLNTKVKSESWRCP</sequence>
<keyword evidence="3" id="KW-1185">Reference proteome</keyword>
<accession>A0A5Q2WPU4</accession>
<evidence type="ECO:0000313" key="2">
    <source>
        <dbReference type="EMBL" id="QGH79671.1"/>
    </source>
</evidence>
<reference evidence="2 3" key="1">
    <citation type="submission" date="2019-08" db="EMBL/GenBank/DDBJ databases">
        <authorList>
            <person name="Silva M.P."/>
            <person name="Gonzalez K."/>
            <person name="Koka A.K."/>
            <person name="Cabrera L."/>
            <person name="Cambron D.A."/>
            <person name="Diaz-Ariza A.M."/>
            <person name="Escobar S.L."/>
            <person name="Gali A.E."/>
            <person name="Garcia A."/>
            <person name="Gonzalez K.S."/>
            <person name="Mejia V.A."/>
            <person name="Morales N.J."/>
            <person name="Puente P.E."/>
            <person name="Ramos S.M."/>
            <person name="Rivera A.M."/>
            <person name="Ruas A.M."/>
            <person name="Ruiz E.O."/>
            <person name="Rustin G.O."/>
            <person name="Santana P.N."/>
            <person name="Alonso A."/>
            <person name="Arias E."/>
            <person name="Boaretto D."/>
            <person name="Casey G.B."/>
            <person name="Fernandez S.D."/>
            <person name="Flores B.C."/>
            <person name="Gonzalez C.A."/>
            <person name="Hernandez L.A."/>
            <person name="Lormand T.I."/>
            <person name="Oro J.D."/>
            <person name="Pineiro L."/>
            <person name="Quintana A.E."/>
            <person name="Solorzano G.E."/>
            <person name="Waikel P.A."/>
            <person name="Dougan K.E."/>
            <person name="Rodriguez-Lanetty M."/>
            <person name="Delesalle V.A."/>
            <person name="Garlena R.A."/>
            <person name="Russell D.A."/>
            <person name="Pope W.H."/>
            <person name="Jacobs-Sera D."/>
            <person name="Hatfull G.F."/>
        </authorList>
    </citation>
    <scope>NUCLEOTIDE SEQUENCE [LARGE SCALE GENOMIC DNA]</scope>
</reference>
<proteinExistence type="predicted"/>
<dbReference type="GeneID" id="60331501"/>
<gene>
    <name evidence="2" type="primary">84</name>
    <name evidence="2" type="ORF">SEA_MINNIE_84</name>
</gene>
<feature type="compositionally biased region" description="Polar residues" evidence="1">
    <location>
        <begin position="26"/>
        <end position="41"/>
    </location>
</feature>